<accession>A0A409Y4G6</accession>
<gene>
    <name evidence="1" type="ORF">CVT26_013085</name>
</gene>
<dbReference type="AlphaFoldDB" id="A0A409Y4G6"/>
<feature type="non-terminal residue" evidence="1">
    <location>
        <position position="1"/>
    </location>
</feature>
<dbReference type="STRING" id="231916.A0A409Y4G6"/>
<dbReference type="EMBL" id="NHYE01001170">
    <property type="protein sequence ID" value="PPQ97900.1"/>
    <property type="molecule type" value="Genomic_DNA"/>
</dbReference>
<evidence type="ECO:0000313" key="2">
    <source>
        <dbReference type="Proteomes" id="UP000284706"/>
    </source>
</evidence>
<comment type="caution">
    <text evidence="1">The sequence shown here is derived from an EMBL/GenBank/DDBJ whole genome shotgun (WGS) entry which is preliminary data.</text>
</comment>
<dbReference type="OrthoDB" id="2906539at2759"/>
<dbReference type="SUPFAM" id="SSF50692">
    <property type="entry name" value="ADC-like"/>
    <property type="match status" value="1"/>
</dbReference>
<organism evidence="1 2">
    <name type="scientific">Gymnopilus dilepis</name>
    <dbReference type="NCBI Taxonomy" id="231916"/>
    <lineage>
        <taxon>Eukaryota</taxon>
        <taxon>Fungi</taxon>
        <taxon>Dikarya</taxon>
        <taxon>Basidiomycota</taxon>
        <taxon>Agaricomycotina</taxon>
        <taxon>Agaricomycetes</taxon>
        <taxon>Agaricomycetidae</taxon>
        <taxon>Agaricales</taxon>
        <taxon>Agaricineae</taxon>
        <taxon>Hymenogastraceae</taxon>
        <taxon>Gymnopilus</taxon>
    </lineage>
</organism>
<protein>
    <submittedName>
        <fullName evidence="1">Uncharacterized protein</fullName>
    </submittedName>
</protein>
<dbReference type="InParanoid" id="A0A409Y4G6"/>
<keyword evidence="2" id="KW-1185">Reference proteome</keyword>
<dbReference type="InterPro" id="IPR009010">
    <property type="entry name" value="Asp_de-COase-like_dom_sf"/>
</dbReference>
<name>A0A409Y4G6_9AGAR</name>
<proteinExistence type="predicted"/>
<dbReference type="Proteomes" id="UP000284706">
    <property type="component" value="Unassembled WGS sequence"/>
</dbReference>
<sequence>GLRSIEYFQCPHPSPSPSLGVSIYREPLSSNKYLHQHLIGETLDAPSRFLYPASLFFLQHPYSFSSIPILSPASLFFLWWRQFVPFLTDLSSKFFHAAGEFPGEFAAWYPRGLNRLVVDEATADDNSVATLNPATLFRGDTITVRGKQRRATPSFAILQSPSSLKG</sequence>
<dbReference type="Gene3D" id="2.40.40.20">
    <property type="match status" value="1"/>
</dbReference>
<reference evidence="1 2" key="1">
    <citation type="journal article" date="2018" name="Evol. Lett.">
        <title>Horizontal gene cluster transfer increased hallucinogenic mushroom diversity.</title>
        <authorList>
            <person name="Reynolds H.T."/>
            <person name="Vijayakumar V."/>
            <person name="Gluck-Thaler E."/>
            <person name="Korotkin H.B."/>
            <person name="Matheny P.B."/>
            <person name="Slot J.C."/>
        </authorList>
    </citation>
    <scope>NUCLEOTIDE SEQUENCE [LARGE SCALE GENOMIC DNA]</scope>
    <source>
        <strain evidence="1 2">SRW20</strain>
    </source>
</reference>
<evidence type="ECO:0000313" key="1">
    <source>
        <dbReference type="EMBL" id="PPQ97900.1"/>
    </source>
</evidence>